<dbReference type="InterPro" id="IPR036291">
    <property type="entry name" value="NAD(P)-bd_dom_sf"/>
</dbReference>
<dbReference type="InterPro" id="IPR050425">
    <property type="entry name" value="NAD(P)_dehydrat-like"/>
</dbReference>
<accession>A0A2G8LNK3</accession>
<evidence type="ECO:0000256" key="1">
    <source>
        <dbReference type="ARBA" id="ARBA00023002"/>
    </source>
</evidence>
<dbReference type="PANTHER" id="PTHR10366">
    <property type="entry name" value="NAD DEPENDENT EPIMERASE/DEHYDRATASE"/>
    <property type="match status" value="1"/>
</dbReference>
<dbReference type="Proteomes" id="UP000230750">
    <property type="component" value="Unassembled WGS sequence"/>
</dbReference>
<reference evidence="3 4" key="1">
    <citation type="journal article" date="2017" name="PLoS Biol.">
        <title>The sea cucumber genome provides insights into morphological evolution and visceral regeneration.</title>
        <authorList>
            <person name="Zhang X."/>
            <person name="Sun L."/>
            <person name="Yuan J."/>
            <person name="Sun Y."/>
            <person name="Gao Y."/>
            <person name="Zhang L."/>
            <person name="Li S."/>
            <person name="Dai H."/>
            <person name="Hamel J.F."/>
            <person name="Liu C."/>
            <person name="Yu Y."/>
            <person name="Liu S."/>
            <person name="Lin W."/>
            <person name="Guo K."/>
            <person name="Jin S."/>
            <person name="Xu P."/>
            <person name="Storey K.B."/>
            <person name="Huan P."/>
            <person name="Zhang T."/>
            <person name="Zhou Y."/>
            <person name="Zhang J."/>
            <person name="Lin C."/>
            <person name="Li X."/>
            <person name="Xing L."/>
            <person name="Huo D."/>
            <person name="Sun M."/>
            <person name="Wang L."/>
            <person name="Mercier A."/>
            <person name="Li F."/>
            <person name="Yang H."/>
            <person name="Xiang J."/>
        </authorList>
    </citation>
    <scope>NUCLEOTIDE SEQUENCE [LARGE SCALE GENOMIC DNA]</scope>
    <source>
        <strain evidence="3">Shaxun</strain>
        <tissue evidence="3">Muscle</tissue>
    </source>
</reference>
<protein>
    <recommendedName>
        <fullName evidence="5">NAD-dependent epimerase/dehydratase domain-containing protein</fullName>
    </recommendedName>
</protein>
<proteinExistence type="predicted"/>
<evidence type="ECO:0000256" key="2">
    <source>
        <dbReference type="SAM" id="MobiDB-lite"/>
    </source>
</evidence>
<keyword evidence="1" id="KW-0560">Oxidoreductase</keyword>
<evidence type="ECO:0008006" key="5">
    <source>
        <dbReference type="Google" id="ProtNLM"/>
    </source>
</evidence>
<feature type="compositionally biased region" description="Basic and acidic residues" evidence="2">
    <location>
        <begin position="285"/>
        <end position="306"/>
    </location>
</feature>
<feature type="compositionally biased region" description="Basic and acidic residues" evidence="2">
    <location>
        <begin position="314"/>
        <end position="376"/>
    </location>
</feature>
<gene>
    <name evidence="3" type="ORF">BSL78_01237</name>
</gene>
<dbReference type="OrthoDB" id="2735536at2759"/>
<evidence type="ECO:0000313" key="4">
    <source>
        <dbReference type="Proteomes" id="UP000230750"/>
    </source>
</evidence>
<feature type="region of interest" description="Disordered" evidence="2">
    <location>
        <begin position="253"/>
        <end position="384"/>
    </location>
</feature>
<dbReference type="STRING" id="307972.A0A2G8LNK3"/>
<sequence length="384" mass="43291">MKAVKEAKCVKRVVLTSAGLAIIGFMKGGEFSEKDWPENEDELDAYAKSKTKAEKEAWEFVKNLEDGEKFELAVINPTAVLGPVLHSQMGTSMEIIKRILTRNPPLIPKLNIPAVDVRDVAKAHVVAMTEPEAAGNRHILSTDNIWWSEMAAYVAEEFKPQGYKIASVACPKVAIQVTALFDKDVKSILPHWNTITKLDNTRMKEVLKIDEPIDLKTTVIDMAYSMIEGGFVKKTSKYRGRNWKEIFEQEKAEKEKARAEKDQVKAEKIAAKRASKRAKVTVSKENGDADVVKENGEAEGEKKDETKDEDEGKEEAKEKNEGEETKEETGDKKEDGEIKKEEVVEVKKEETEEEKKEEADEKKEDAKNEEKEKDETEVGTMNTL</sequence>
<organism evidence="3 4">
    <name type="scientific">Stichopus japonicus</name>
    <name type="common">Sea cucumber</name>
    <dbReference type="NCBI Taxonomy" id="307972"/>
    <lineage>
        <taxon>Eukaryota</taxon>
        <taxon>Metazoa</taxon>
        <taxon>Echinodermata</taxon>
        <taxon>Eleutherozoa</taxon>
        <taxon>Echinozoa</taxon>
        <taxon>Holothuroidea</taxon>
        <taxon>Aspidochirotacea</taxon>
        <taxon>Aspidochirotida</taxon>
        <taxon>Stichopodidae</taxon>
        <taxon>Apostichopus</taxon>
    </lineage>
</organism>
<dbReference type="PANTHER" id="PTHR10366:SF564">
    <property type="entry name" value="STEROL-4-ALPHA-CARBOXYLATE 3-DEHYDROGENASE, DECARBOXYLATING"/>
    <property type="match status" value="1"/>
</dbReference>
<dbReference type="GO" id="GO:0016616">
    <property type="term" value="F:oxidoreductase activity, acting on the CH-OH group of donors, NAD or NADP as acceptor"/>
    <property type="evidence" value="ECO:0007669"/>
    <property type="project" value="TreeGrafter"/>
</dbReference>
<dbReference type="Gene3D" id="3.40.50.720">
    <property type="entry name" value="NAD(P)-binding Rossmann-like Domain"/>
    <property type="match status" value="1"/>
</dbReference>
<feature type="compositionally biased region" description="Basic and acidic residues" evidence="2">
    <location>
        <begin position="253"/>
        <end position="270"/>
    </location>
</feature>
<evidence type="ECO:0000313" key="3">
    <source>
        <dbReference type="EMBL" id="PIK61782.1"/>
    </source>
</evidence>
<name>A0A2G8LNK3_STIJA</name>
<comment type="caution">
    <text evidence="3">The sequence shown here is derived from an EMBL/GenBank/DDBJ whole genome shotgun (WGS) entry which is preliminary data.</text>
</comment>
<dbReference type="SUPFAM" id="SSF51735">
    <property type="entry name" value="NAD(P)-binding Rossmann-fold domains"/>
    <property type="match status" value="1"/>
</dbReference>
<dbReference type="AlphaFoldDB" id="A0A2G8LNK3"/>
<dbReference type="EMBL" id="MRZV01000024">
    <property type="protein sequence ID" value="PIK61782.1"/>
    <property type="molecule type" value="Genomic_DNA"/>
</dbReference>
<keyword evidence="4" id="KW-1185">Reference proteome</keyword>